<dbReference type="Pfam" id="PF08241">
    <property type="entry name" value="Methyltransf_11"/>
    <property type="match status" value="1"/>
</dbReference>
<proteinExistence type="predicted"/>
<dbReference type="AlphaFoldDB" id="A0A151ADT6"/>
<organism evidence="5 6">
    <name type="scientific">Halalkalicoccus paucihalophilus</name>
    <dbReference type="NCBI Taxonomy" id="1008153"/>
    <lineage>
        <taxon>Archaea</taxon>
        <taxon>Methanobacteriati</taxon>
        <taxon>Methanobacteriota</taxon>
        <taxon>Stenosarchaea group</taxon>
        <taxon>Halobacteria</taxon>
        <taxon>Halobacteriales</taxon>
        <taxon>Halococcaceae</taxon>
        <taxon>Halalkalicoccus</taxon>
    </lineage>
</organism>
<dbReference type="Gene3D" id="3.40.50.150">
    <property type="entry name" value="Vaccinia Virus protein VP39"/>
    <property type="match status" value="1"/>
</dbReference>
<dbReference type="PATRIC" id="fig|1008153.3.peg.2230"/>
<dbReference type="CDD" id="cd02440">
    <property type="entry name" value="AdoMet_MTases"/>
    <property type="match status" value="1"/>
</dbReference>
<dbReference type="EMBL" id="LTAZ01000005">
    <property type="protein sequence ID" value="KYH25517.1"/>
    <property type="molecule type" value="Genomic_DNA"/>
</dbReference>
<keyword evidence="2 5" id="KW-0808">Transferase</keyword>
<reference evidence="5 6" key="1">
    <citation type="submission" date="2016-02" db="EMBL/GenBank/DDBJ databases">
        <title>Genome sequence of Halalkalicoccus paucihalophilus DSM 24557.</title>
        <authorList>
            <person name="Poehlein A."/>
            <person name="Daniel R."/>
        </authorList>
    </citation>
    <scope>NUCLEOTIDE SEQUENCE [LARGE SCALE GENOMIC DNA]</scope>
    <source>
        <strain evidence="5 6">DSM 24557</strain>
    </source>
</reference>
<accession>A0A151ADT6</accession>
<name>A0A151ADT6_9EURY</name>
<dbReference type="EC" id="2.1.1.137" evidence="5"/>
<evidence type="ECO:0000256" key="3">
    <source>
        <dbReference type="ARBA" id="ARBA00022691"/>
    </source>
</evidence>
<evidence type="ECO:0000259" key="4">
    <source>
        <dbReference type="Pfam" id="PF08241"/>
    </source>
</evidence>
<evidence type="ECO:0000313" key="5">
    <source>
        <dbReference type="EMBL" id="KYH25517.1"/>
    </source>
</evidence>
<dbReference type="PANTHER" id="PTHR43591:SF110">
    <property type="entry name" value="RHODANESE DOMAIN-CONTAINING PROTEIN"/>
    <property type="match status" value="1"/>
</dbReference>
<dbReference type="RefSeq" id="WP_066382386.1">
    <property type="nucleotide sequence ID" value="NZ_LTAZ01000005.1"/>
</dbReference>
<keyword evidence="6" id="KW-1185">Reference proteome</keyword>
<dbReference type="PANTHER" id="PTHR43591">
    <property type="entry name" value="METHYLTRANSFERASE"/>
    <property type="match status" value="1"/>
</dbReference>
<dbReference type="GO" id="GO:0030791">
    <property type="term" value="F:arsenite methyltransferase activity"/>
    <property type="evidence" value="ECO:0007669"/>
    <property type="project" value="UniProtKB-EC"/>
</dbReference>
<dbReference type="SUPFAM" id="SSF53335">
    <property type="entry name" value="S-adenosyl-L-methionine-dependent methyltransferases"/>
    <property type="match status" value="1"/>
</dbReference>
<evidence type="ECO:0000256" key="1">
    <source>
        <dbReference type="ARBA" id="ARBA00022603"/>
    </source>
</evidence>
<dbReference type="InterPro" id="IPR023576">
    <property type="entry name" value="UbiE/COQ5_MeTrFase_CS"/>
</dbReference>
<dbReference type="Proteomes" id="UP000075321">
    <property type="component" value="Unassembled WGS sequence"/>
</dbReference>
<dbReference type="InterPro" id="IPR029063">
    <property type="entry name" value="SAM-dependent_MTases_sf"/>
</dbReference>
<gene>
    <name evidence="5" type="primary">arsM_5</name>
    <name evidence="5" type="ORF">HAPAU_21910</name>
</gene>
<feature type="domain" description="Methyltransferase type 11" evidence="4">
    <location>
        <begin position="41"/>
        <end position="133"/>
    </location>
</feature>
<dbReference type="OrthoDB" id="302307at2157"/>
<evidence type="ECO:0000256" key="2">
    <source>
        <dbReference type="ARBA" id="ARBA00022679"/>
    </source>
</evidence>
<keyword evidence="1 5" id="KW-0489">Methyltransferase</keyword>
<sequence length="185" mass="20383">MGFHTYPIERAAELEDPSRYRFCSREELLGPLALDGTETVVDLGSGTGFYTDDIAPFAGRVYAVDLQEEMHGIYREKGLPENVTPVTADVADLPFEDGECDAAVTTMTYHEFYSEAALAEVRRVVRPGGRVVVVDWSAAGTGEDGPSVDERYDLTSVRDQFNDFGLEVVFSNERPETFVLVASTP</sequence>
<dbReference type="InterPro" id="IPR013216">
    <property type="entry name" value="Methyltransf_11"/>
</dbReference>
<protein>
    <submittedName>
        <fullName evidence="5">Putative arsenite methyltransferase</fullName>
        <ecNumber evidence="5">2.1.1.137</ecNumber>
    </submittedName>
</protein>
<dbReference type="PROSITE" id="PS01184">
    <property type="entry name" value="UBIE_2"/>
    <property type="match status" value="1"/>
</dbReference>
<comment type="caution">
    <text evidence="5">The sequence shown here is derived from an EMBL/GenBank/DDBJ whole genome shotgun (WGS) entry which is preliminary data.</text>
</comment>
<keyword evidence="3" id="KW-0949">S-adenosyl-L-methionine</keyword>
<dbReference type="GO" id="GO:0032259">
    <property type="term" value="P:methylation"/>
    <property type="evidence" value="ECO:0007669"/>
    <property type="project" value="UniProtKB-KW"/>
</dbReference>
<evidence type="ECO:0000313" key="6">
    <source>
        <dbReference type="Proteomes" id="UP000075321"/>
    </source>
</evidence>